<evidence type="ECO:0000256" key="3">
    <source>
        <dbReference type="ARBA" id="ARBA00022475"/>
    </source>
</evidence>
<dbReference type="InterPro" id="IPR043325">
    <property type="entry name" value="LTSS"/>
</dbReference>
<keyword evidence="9" id="KW-0472">Membrane</keyword>
<keyword evidence="7" id="KW-0325">Glycoprotein</keyword>
<evidence type="ECO:0000256" key="4">
    <source>
        <dbReference type="ARBA" id="ARBA00022622"/>
    </source>
</evidence>
<keyword evidence="12" id="KW-1185">Reference proteome</keyword>
<feature type="transmembrane region" description="Helical" evidence="9">
    <location>
        <begin position="93"/>
        <end position="114"/>
    </location>
</feature>
<dbReference type="STRING" id="429701.A0A2G9HS79"/>
<evidence type="ECO:0000256" key="9">
    <source>
        <dbReference type="SAM" id="Phobius"/>
    </source>
</evidence>
<dbReference type="InterPro" id="IPR016140">
    <property type="entry name" value="Bifunc_inhib/LTP/seed_store"/>
</dbReference>
<evidence type="ECO:0000256" key="8">
    <source>
        <dbReference type="ARBA" id="ARBA00023288"/>
    </source>
</evidence>
<keyword evidence="3" id="KW-1003">Cell membrane</keyword>
<organism evidence="11 12">
    <name type="scientific">Handroanthus impetiginosus</name>
    <dbReference type="NCBI Taxonomy" id="429701"/>
    <lineage>
        <taxon>Eukaryota</taxon>
        <taxon>Viridiplantae</taxon>
        <taxon>Streptophyta</taxon>
        <taxon>Embryophyta</taxon>
        <taxon>Tracheophyta</taxon>
        <taxon>Spermatophyta</taxon>
        <taxon>Magnoliopsida</taxon>
        <taxon>eudicotyledons</taxon>
        <taxon>Gunneridae</taxon>
        <taxon>Pentapetalae</taxon>
        <taxon>asterids</taxon>
        <taxon>lamiids</taxon>
        <taxon>Lamiales</taxon>
        <taxon>Bignoniaceae</taxon>
        <taxon>Crescentiina</taxon>
        <taxon>Tabebuia alliance</taxon>
        <taxon>Handroanthus</taxon>
    </lineage>
</organism>
<evidence type="ECO:0000256" key="1">
    <source>
        <dbReference type="ARBA" id="ARBA00004609"/>
    </source>
</evidence>
<gene>
    <name evidence="11" type="ORF">CDL12_06910</name>
</gene>
<name>A0A2G9HS79_9LAMI</name>
<keyword evidence="9" id="KW-1133">Transmembrane helix</keyword>
<feature type="domain" description="Bifunctional inhibitor/plant lipid transfer protein/seed storage helical" evidence="10">
    <location>
        <begin position="2"/>
        <end position="75"/>
    </location>
</feature>
<dbReference type="CDD" id="cd00010">
    <property type="entry name" value="AAI_LTSS"/>
    <property type="match status" value="1"/>
</dbReference>
<dbReference type="GO" id="GO:0005886">
    <property type="term" value="C:plasma membrane"/>
    <property type="evidence" value="ECO:0007669"/>
    <property type="project" value="UniProtKB-SubCell"/>
</dbReference>
<evidence type="ECO:0000313" key="12">
    <source>
        <dbReference type="Proteomes" id="UP000231279"/>
    </source>
</evidence>
<proteinExistence type="inferred from homology"/>
<evidence type="ECO:0000256" key="7">
    <source>
        <dbReference type="ARBA" id="ARBA00023180"/>
    </source>
</evidence>
<evidence type="ECO:0000256" key="5">
    <source>
        <dbReference type="ARBA" id="ARBA00022729"/>
    </source>
</evidence>
<evidence type="ECO:0000256" key="2">
    <source>
        <dbReference type="ARBA" id="ARBA00009748"/>
    </source>
</evidence>
<dbReference type="Proteomes" id="UP000231279">
    <property type="component" value="Unassembled WGS sequence"/>
</dbReference>
<comment type="subcellular location">
    <subcellularLocation>
        <location evidence="1">Cell membrane</location>
        <topology evidence="1">Lipid-anchor</topology>
        <topology evidence="1">GPI-anchor</topology>
    </subcellularLocation>
</comment>
<keyword evidence="8" id="KW-0449">Lipoprotein</keyword>
<dbReference type="GO" id="GO:0098552">
    <property type="term" value="C:side of membrane"/>
    <property type="evidence" value="ECO:0007669"/>
    <property type="project" value="UniProtKB-KW"/>
</dbReference>
<evidence type="ECO:0000313" key="11">
    <source>
        <dbReference type="EMBL" id="PIN20388.1"/>
    </source>
</evidence>
<comment type="caution">
    <text evidence="11">The sequence shown here is derived from an EMBL/GenBank/DDBJ whole genome shotgun (WGS) entry which is preliminary data.</text>
</comment>
<dbReference type="PANTHER" id="PTHR33044">
    <property type="entry name" value="BIFUNCTIONAL INHIBITOR/LIPID-TRANSFER PROTEIN/SEED STORAGE 2S ALBUMIN SUPERFAMILY PROTEIN-RELATED"/>
    <property type="match status" value="1"/>
</dbReference>
<keyword evidence="4" id="KW-0336">GPI-anchor</keyword>
<accession>A0A2G9HS79</accession>
<keyword evidence="6" id="KW-1015">Disulfide bond</keyword>
<evidence type="ECO:0000256" key="6">
    <source>
        <dbReference type="ARBA" id="ARBA00023157"/>
    </source>
</evidence>
<sequence>MKELRFCLNYLNSSSQPPKRCCQPLDYVVKSIPECLCSLMSTLGVTQVEQLVGVNASKILTLPGRCGQQIDPVGCNTGTNPQSTNSTPNSTSFGLWSSSLIMVVASSIFLILWAI</sequence>
<evidence type="ECO:0000259" key="10">
    <source>
        <dbReference type="Pfam" id="PF14368"/>
    </source>
</evidence>
<dbReference type="OrthoDB" id="884232at2759"/>
<dbReference type="AlphaFoldDB" id="A0A2G9HS79"/>
<keyword evidence="5" id="KW-0732">Signal</keyword>
<keyword evidence="9" id="KW-0812">Transmembrane</keyword>
<dbReference type="Pfam" id="PF14368">
    <property type="entry name" value="LTP_2"/>
    <property type="match status" value="1"/>
</dbReference>
<dbReference type="EMBL" id="NKXS01001135">
    <property type="protein sequence ID" value="PIN20388.1"/>
    <property type="molecule type" value="Genomic_DNA"/>
</dbReference>
<reference evidence="12" key="1">
    <citation type="journal article" date="2018" name="Gigascience">
        <title>Genome assembly of the Pink Ipe (Handroanthus impetiginosus, Bignoniaceae), a highly valued, ecologically keystone Neotropical timber forest tree.</title>
        <authorList>
            <person name="Silva-Junior O.B."/>
            <person name="Grattapaglia D."/>
            <person name="Novaes E."/>
            <person name="Collevatti R.G."/>
        </authorList>
    </citation>
    <scope>NUCLEOTIDE SEQUENCE [LARGE SCALE GENOMIC DNA]</scope>
    <source>
        <strain evidence="12">cv. UFG-1</strain>
    </source>
</reference>
<dbReference type="InterPro" id="IPR036312">
    <property type="entry name" value="Bifun_inhib/LTP/seed_sf"/>
</dbReference>
<dbReference type="SUPFAM" id="SSF47699">
    <property type="entry name" value="Bifunctional inhibitor/lipid-transfer protein/seed storage 2S albumin"/>
    <property type="match status" value="1"/>
</dbReference>
<dbReference type="Gene3D" id="1.10.110.10">
    <property type="entry name" value="Plant lipid-transfer and hydrophobic proteins"/>
    <property type="match status" value="1"/>
</dbReference>
<protein>
    <recommendedName>
        <fullName evidence="10">Bifunctional inhibitor/plant lipid transfer protein/seed storage helical domain-containing protein</fullName>
    </recommendedName>
</protein>
<comment type="similarity">
    <text evidence="2">Belongs to the plant LTP family.</text>
</comment>